<dbReference type="Pfam" id="PF13411">
    <property type="entry name" value="MerR_1"/>
    <property type="match status" value="1"/>
</dbReference>
<evidence type="ECO:0000313" key="3">
    <source>
        <dbReference type="EMBL" id="TBN56813.1"/>
    </source>
</evidence>
<comment type="caution">
    <text evidence="3">The sequence shown here is derived from an EMBL/GenBank/DDBJ whole genome shotgun (WGS) entry which is preliminary data.</text>
</comment>
<dbReference type="AlphaFoldDB" id="A0A4Q9GVW8"/>
<organism evidence="3 4">
    <name type="scientific">Glaciihabitans arcticus</name>
    <dbReference type="NCBI Taxonomy" id="2668039"/>
    <lineage>
        <taxon>Bacteria</taxon>
        <taxon>Bacillati</taxon>
        <taxon>Actinomycetota</taxon>
        <taxon>Actinomycetes</taxon>
        <taxon>Micrococcales</taxon>
        <taxon>Microbacteriaceae</taxon>
        <taxon>Glaciihabitans</taxon>
    </lineage>
</organism>
<keyword evidence="1" id="KW-0238">DNA-binding</keyword>
<accession>A0A4Q9GVW8</accession>
<dbReference type="InterPro" id="IPR047057">
    <property type="entry name" value="MerR_fam"/>
</dbReference>
<dbReference type="InterPro" id="IPR009061">
    <property type="entry name" value="DNA-bd_dom_put_sf"/>
</dbReference>
<dbReference type="EMBL" id="SISG01000001">
    <property type="protein sequence ID" value="TBN56813.1"/>
    <property type="molecule type" value="Genomic_DNA"/>
</dbReference>
<dbReference type="PANTHER" id="PTHR30204:SF98">
    <property type="entry name" value="HTH-TYPE TRANSCRIPTIONAL REGULATOR ADHR"/>
    <property type="match status" value="1"/>
</dbReference>
<evidence type="ECO:0000259" key="2">
    <source>
        <dbReference type="PROSITE" id="PS50937"/>
    </source>
</evidence>
<dbReference type="Gene3D" id="1.10.1660.10">
    <property type="match status" value="1"/>
</dbReference>
<protein>
    <submittedName>
        <fullName evidence="3">MerR family transcriptional regulator</fullName>
    </submittedName>
</protein>
<dbReference type="CDD" id="cd01109">
    <property type="entry name" value="HTH_YyaN"/>
    <property type="match status" value="1"/>
</dbReference>
<dbReference type="PANTHER" id="PTHR30204">
    <property type="entry name" value="REDOX-CYCLING DRUG-SENSING TRANSCRIPTIONAL ACTIVATOR SOXR"/>
    <property type="match status" value="1"/>
</dbReference>
<keyword evidence="4" id="KW-1185">Reference proteome</keyword>
<dbReference type="PROSITE" id="PS50937">
    <property type="entry name" value="HTH_MERR_2"/>
    <property type="match status" value="1"/>
</dbReference>
<dbReference type="PROSITE" id="PS00552">
    <property type="entry name" value="HTH_MERR_1"/>
    <property type="match status" value="1"/>
</dbReference>
<dbReference type="SMART" id="SM00422">
    <property type="entry name" value="HTH_MERR"/>
    <property type="match status" value="1"/>
</dbReference>
<reference evidence="4" key="1">
    <citation type="submission" date="2019-02" db="EMBL/GenBank/DDBJ databases">
        <title>Glaciihabitans arcticus sp. nov., a psychrotolerant bacterium isolated from polar soil.</title>
        <authorList>
            <person name="Dahal R.H."/>
        </authorList>
    </citation>
    <scope>NUCLEOTIDE SEQUENCE [LARGE SCALE GENOMIC DNA]</scope>
    <source>
        <strain evidence="4">RP-3-7</strain>
    </source>
</reference>
<name>A0A4Q9GVW8_9MICO</name>
<dbReference type="SUPFAM" id="SSF46955">
    <property type="entry name" value="Putative DNA-binding domain"/>
    <property type="match status" value="1"/>
</dbReference>
<feature type="domain" description="HTH merR-type" evidence="2">
    <location>
        <begin position="9"/>
        <end position="77"/>
    </location>
</feature>
<dbReference type="GO" id="GO:0003700">
    <property type="term" value="F:DNA-binding transcription factor activity"/>
    <property type="evidence" value="ECO:0007669"/>
    <property type="project" value="InterPro"/>
</dbReference>
<sequence>MTIIDTGRSISQVAELTGLSTHTLRYYEREGLMLTPVDRASSTHRRYGEADIGWVEFLTKLRRTAMPIAEVRRYVELVREGELTTVQRLELLRQHRLAVLEEIAEMTKSLAAIDYKIGLYEVKQYEQKAVTE</sequence>
<dbReference type="GO" id="GO:0003677">
    <property type="term" value="F:DNA binding"/>
    <property type="evidence" value="ECO:0007669"/>
    <property type="project" value="UniProtKB-KW"/>
</dbReference>
<dbReference type="Proteomes" id="UP000294194">
    <property type="component" value="Unassembled WGS sequence"/>
</dbReference>
<dbReference type="RefSeq" id="WP_130980923.1">
    <property type="nucleotide sequence ID" value="NZ_SISG01000001.1"/>
</dbReference>
<evidence type="ECO:0000313" key="4">
    <source>
        <dbReference type="Proteomes" id="UP000294194"/>
    </source>
</evidence>
<proteinExistence type="predicted"/>
<gene>
    <name evidence="3" type="ORF">EYE40_05035</name>
</gene>
<dbReference type="InterPro" id="IPR000551">
    <property type="entry name" value="MerR-type_HTH_dom"/>
</dbReference>
<evidence type="ECO:0000256" key="1">
    <source>
        <dbReference type="ARBA" id="ARBA00023125"/>
    </source>
</evidence>